<dbReference type="InParanoid" id="A0A4Q1BW13"/>
<proteinExistence type="predicted"/>
<organism evidence="1 2">
    <name type="scientific">Tremella mesenterica</name>
    <name type="common">Jelly fungus</name>
    <dbReference type="NCBI Taxonomy" id="5217"/>
    <lineage>
        <taxon>Eukaryota</taxon>
        <taxon>Fungi</taxon>
        <taxon>Dikarya</taxon>
        <taxon>Basidiomycota</taxon>
        <taxon>Agaricomycotina</taxon>
        <taxon>Tremellomycetes</taxon>
        <taxon>Tremellales</taxon>
        <taxon>Tremellaceae</taxon>
        <taxon>Tremella</taxon>
    </lineage>
</organism>
<dbReference type="AlphaFoldDB" id="A0A4Q1BW13"/>
<gene>
    <name evidence="1" type="ORF">M231_00325</name>
</gene>
<comment type="caution">
    <text evidence="1">The sequence shown here is derived from an EMBL/GenBank/DDBJ whole genome shotgun (WGS) entry which is preliminary data.</text>
</comment>
<sequence>MGPTVVRDDTLSSLYAETPHMEHQDGLVIITSFYNPEWTGTVESGFTFEEATAQGAIWQPCMALESAWKEASLRYVVDVKEDGTVDPMSTQLVQHTDVVELSQALQGIFAIRESLTDLNYY</sequence>
<dbReference type="Proteomes" id="UP000289152">
    <property type="component" value="Unassembled WGS sequence"/>
</dbReference>
<evidence type="ECO:0000313" key="2">
    <source>
        <dbReference type="Proteomes" id="UP000289152"/>
    </source>
</evidence>
<protein>
    <submittedName>
        <fullName evidence="1">Uncharacterized protein</fullName>
    </submittedName>
</protein>
<keyword evidence="2" id="KW-1185">Reference proteome</keyword>
<accession>A0A4Q1BW13</accession>
<dbReference type="EMBL" id="SDIL01000002">
    <property type="protein sequence ID" value="RXK42335.1"/>
    <property type="molecule type" value="Genomic_DNA"/>
</dbReference>
<evidence type="ECO:0000313" key="1">
    <source>
        <dbReference type="EMBL" id="RXK42335.1"/>
    </source>
</evidence>
<name>A0A4Q1BW13_TREME</name>
<reference evidence="1 2" key="1">
    <citation type="submission" date="2016-06" db="EMBL/GenBank/DDBJ databases">
        <title>Evolution of pathogenesis and genome organization in the Tremellales.</title>
        <authorList>
            <person name="Cuomo C."/>
            <person name="Litvintseva A."/>
            <person name="Heitman J."/>
            <person name="Chen Y."/>
            <person name="Sun S."/>
            <person name="Springer D."/>
            <person name="Dromer F."/>
            <person name="Young S."/>
            <person name="Zeng Q."/>
            <person name="Chapman S."/>
            <person name="Gujja S."/>
            <person name="Saif S."/>
            <person name="Birren B."/>
        </authorList>
    </citation>
    <scope>NUCLEOTIDE SEQUENCE [LARGE SCALE GENOMIC DNA]</scope>
    <source>
        <strain evidence="1 2">ATCC 28783</strain>
    </source>
</reference>